<organism evidence="2 3">
    <name type="scientific">Mastacembelus armatus</name>
    <name type="common">zig-zag eel</name>
    <dbReference type="NCBI Taxonomy" id="205130"/>
    <lineage>
        <taxon>Eukaryota</taxon>
        <taxon>Metazoa</taxon>
        <taxon>Chordata</taxon>
        <taxon>Craniata</taxon>
        <taxon>Vertebrata</taxon>
        <taxon>Euteleostomi</taxon>
        <taxon>Actinopterygii</taxon>
        <taxon>Neopterygii</taxon>
        <taxon>Teleostei</taxon>
        <taxon>Neoteleostei</taxon>
        <taxon>Acanthomorphata</taxon>
        <taxon>Anabantaria</taxon>
        <taxon>Synbranchiformes</taxon>
        <taxon>Mastacembelidae</taxon>
        <taxon>Mastacembelus</taxon>
    </lineage>
</organism>
<dbReference type="Ensembl" id="ENSMAMT00000054078.1">
    <property type="protein sequence ID" value="ENSMAMP00000053668.1"/>
    <property type="gene ID" value="ENSMAMG00000026024.1"/>
</dbReference>
<dbReference type="InParanoid" id="A0A7N8XNV1"/>
<reference evidence="2" key="2">
    <citation type="submission" date="2025-09" db="UniProtKB">
        <authorList>
            <consortium name="Ensembl"/>
        </authorList>
    </citation>
    <scope>IDENTIFICATION</scope>
</reference>
<dbReference type="AlphaFoldDB" id="A0A7N8XNV1"/>
<name>A0A7N8XNV1_9TELE</name>
<feature type="compositionally biased region" description="Basic residues" evidence="1">
    <location>
        <begin position="50"/>
        <end position="61"/>
    </location>
</feature>
<protein>
    <submittedName>
        <fullName evidence="2">Uncharacterized protein</fullName>
    </submittedName>
</protein>
<dbReference type="GeneTree" id="ENSGT01030000238439"/>
<evidence type="ECO:0000313" key="2">
    <source>
        <dbReference type="Ensembl" id="ENSMAMP00000053668.1"/>
    </source>
</evidence>
<proteinExistence type="predicted"/>
<evidence type="ECO:0000256" key="1">
    <source>
        <dbReference type="SAM" id="MobiDB-lite"/>
    </source>
</evidence>
<reference evidence="2" key="1">
    <citation type="submission" date="2025-08" db="UniProtKB">
        <authorList>
            <consortium name="Ensembl"/>
        </authorList>
    </citation>
    <scope>IDENTIFICATION</scope>
</reference>
<feature type="region of interest" description="Disordered" evidence="1">
    <location>
        <begin position="33"/>
        <end position="83"/>
    </location>
</feature>
<sequence length="135" mass="15009">NPGDIIPKTLSTKQIFTEHCKISSVIAQNPYGSMARKRSAQEGVQGAPVNKRKSLLMKPRHYSPSEACEEESEDLAPSQDKEELRNIDTPAGKQMSCCFVCFDEQLTLNFKIPSVAFIFPSLCHQPAAAVIVQWK</sequence>
<evidence type="ECO:0000313" key="3">
    <source>
        <dbReference type="Proteomes" id="UP000261640"/>
    </source>
</evidence>
<dbReference type="Proteomes" id="UP000261640">
    <property type="component" value="Unplaced"/>
</dbReference>
<keyword evidence="3" id="KW-1185">Reference proteome</keyword>
<accession>A0A7N8XNV1</accession>